<dbReference type="PANTHER" id="PTHR21131:SF0">
    <property type="entry name" value="GEO10195P1-RELATED"/>
    <property type="match status" value="1"/>
</dbReference>
<dbReference type="InterPro" id="IPR036058">
    <property type="entry name" value="Kazal_dom_sf"/>
</dbReference>
<dbReference type="Gene3D" id="3.30.60.30">
    <property type="match status" value="2"/>
</dbReference>
<name>A0ABV7KI47_9HYPH</name>
<dbReference type="Pfam" id="PF07648">
    <property type="entry name" value="Kazal_2"/>
    <property type="match status" value="2"/>
</dbReference>
<dbReference type="RefSeq" id="WP_378223322.1">
    <property type="nucleotide sequence ID" value="NZ_JBHRTK010000022.1"/>
</dbReference>
<keyword evidence="2" id="KW-0722">Serine protease inhibitor</keyword>
<organism evidence="2 3">
    <name type="scientific">Aquamicrobium soli</name>
    <dbReference type="NCBI Taxonomy" id="1811518"/>
    <lineage>
        <taxon>Bacteria</taxon>
        <taxon>Pseudomonadati</taxon>
        <taxon>Pseudomonadota</taxon>
        <taxon>Alphaproteobacteria</taxon>
        <taxon>Hyphomicrobiales</taxon>
        <taxon>Phyllobacteriaceae</taxon>
        <taxon>Aquamicrobium</taxon>
    </lineage>
</organism>
<protein>
    <submittedName>
        <fullName evidence="2">Kazal-type serine protease inhibitor</fullName>
    </submittedName>
</protein>
<evidence type="ECO:0000313" key="2">
    <source>
        <dbReference type="EMBL" id="MFC3208268.1"/>
    </source>
</evidence>
<dbReference type="EMBL" id="JBHRTK010000022">
    <property type="protein sequence ID" value="MFC3208268.1"/>
    <property type="molecule type" value="Genomic_DNA"/>
</dbReference>
<reference evidence="3" key="1">
    <citation type="journal article" date="2019" name="Int. J. Syst. Evol. Microbiol.">
        <title>The Global Catalogue of Microorganisms (GCM) 10K type strain sequencing project: providing services to taxonomists for standard genome sequencing and annotation.</title>
        <authorList>
            <consortium name="The Broad Institute Genomics Platform"/>
            <consortium name="The Broad Institute Genome Sequencing Center for Infectious Disease"/>
            <person name="Wu L."/>
            <person name="Ma J."/>
        </authorList>
    </citation>
    <scope>NUCLEOTIDE SEQUENCE [LARGE SCALE GENOMIC DNA]</scope>
    <source>
        <strain evidence="3">KCTC 52165</strain>
    </source>
</reference>
<dbReference type="PANTHER" id="PTHR21131">
    <property type="entry name" value="SERINE-TYPE ENDOPEPTIDASE INHIBITOR"/>
    <property type="match status" value="1"/>
</dbReference>
<gene>
    <name evidence="2" type="ORF">ACFOHJ_18755</name>
</gene>
<dbReference type="Proteomes" id="UP001595583">
    <property type="component" value="Unassembled WGS sequence"/>
</dbReference>
<dbReference type="SUPFAM" id="SSF100895">
    <property type="entry name" value="Kazal-type serine protease inhibitors"/>
    <property type="match status" value="2"/>
</dbReference>
<dbReference type="GO" id="GO:0004867">
    <property type="term" value="F:serine-type endopeptidase inhibitor activity"/>
    <property type="evidence" value="ECO:0007669"/>
    <property type="project" value="UniProtKB-KW"/>
</dbReference>
<keyword evidence="3" id="KW-1185">Reference proteome</keyword>
<dbReference type="PROSITE" id="PS51465">
    <property type="entry name" value="KAZAL_2"/>
    <property type="match status" value="1"/>
</dbReference>
<proteinExistence type="predicted"/>
<comment type="caution">
    <text evidence="2">The sequence shown here is derived from an EMBL/GenBank/DDBJ whole genome shotgun (WGS) entry which is preliminary data.</text>
</comment>
<dbReference type="InterPro" id="IPR002350">
    <property type="entry name" value="Kazal_dom"/>
</dbReference>
<feature type="domain" description="Kazal-like" evidence="1">
    <location>
        <begin position="77"/>
        <end position="132"/>
    </location>
</feature>
<accession>A0ABV7KI47</accession>
<keyword evidence="2" id="KW-0646">Protease inhibitor</keyword>
<evidence type="ECO:0000313" key="3">
    <source>
        <dbReference type="Proteomes" id="UP001595583"/>
    </source>
</evidence>
<evidence type="ECO:0000259" key="1">
    <source>
        <dbReference type="PROSITE" id="PS51465"/>
    </source>
</evidence>
<sequence length="132" mass="14563">MSFPGFSVLWRGLAIVVLAVLAGSCTVVVDEGPGYHRPPPPRPKLCTADYRPVCAVRGHNRQTFANACTAERSGFRVVRRGQCQREPGPSRPAICTREYRPVCARRGNNIRTFSNACEARAQSYRIIGNGRC</sequence>
<dbReference type="CDD" id="cd00104">
    <property type="entry name" value="KAZAL_FS"/>
    <property type="match status" value="1"/>
</dbReference>
<dbReference type="InterPro" id="IPR053265">
    <property type="entry name" value="Serpin"/>
</dbReference>